<gene>
    <name evidence="4" type="ORF">Ahy_A09g042276</name>
</gene>
<dbReference type="GO" id="GO:0012505">
    <property type="term" value="C:endomembrane system"/>
    <property type="evidence" value="ECO:0007669"/>
    <property type="project" value="UniProtKB-SubCell"/>
</dbReference>
<evidence type="ECO:0000256" key="2">
    <source>
        <dbReference type="ARBA" id="ARBA00022842"/>
    </source>
</evidence>
<reference evidence="4 5" key="1">
    <citation type="submission" date="2019-01" db="EMBL/GenBank/DDBJ databases">
        <title>Sequencing of cultivated peanut Arachis hypogaea provides insights into genome evolution and oil improvement.</title>
        <authorList>
            <person name="Chen X."/>
        </authorList>
    </citation>
    <scope>NUCLEOTIDE SEQUENCE [LARGE SCALE GENOMIC DNA]</scope>
    <source>
        <strain evidence="5">cv. Fuhuasheng</strain>
        <tissue evidence="4">Leaves</tissue>
    </source>
</reference>
<feature type="transmembrane region" description="Helical" evidence="3">
    <location>
        <begin position="170"/>
        <end position="187"/>
    </location>
</feature>
<comment type="subcellular location">
    <subcellularLocation>
        <location evidence="1">Endomembrane system</location>
        <topology evidence="1">Multi-pass membrane protein</topology>
    </subcellularLocation>
</comment>
<organism evidence="4 5">
    <name type="scientific">Arachis hypogaea</name>
    <name type="common">Peanut</name>
    <dbReference type="NCBI Taxonomy" id="3818"/>
    <lineage>
        <taxon>Eukaryota</taxon>
        <taxon>Viridiplantae</taxon>
        <taxon>Streptophyta</taxon>
        <taxon>Embryophyta</taxon>
        <taxon>Tracheophyta</taxon>
        <taxon>Spermatophyta</taxon>
        <taxon>Magnoliopsida</taxon>
        <taxon>eudicotyledons</taxon>
        <taxon>Gunneridae</taxon>
        <taxon>Pentapetalae</taxon>
        <taxon>rosids</taxon>
        <taxon>fabids</taxon>
        <taxon>Fabales</taxon>
        <taxon>Fabaceae</taxon>
        <taxon>Papilionoideae</taxon>
        <taxon>50 kb inversion clade</taxon>
        <taxon>dalbergioids sensu lato</taxon>
        <taxon>Dalbergieae</taxon>
        <taxon>Pterocarpus clade</taxon>
        <taxon>Arachis</taxon>
    </lineage>
</organism>
<dbReference type="STRING" id="3818.A0A445BFB5"/>
<evidence type="ECO:0000256" key="3">
    <source>
        <dbReference type="SAM" id="Phobius"/>
    </source>
</evidence>
<evidence type="ECO:0000313" key="4">
    <source>
        <dbReference type="EMBL" id="RYR37382.1"/>
    </source>
</evidence>
<dbReference type="Gene3D" id="1.25.40.10">
    <property type="entry name" value="Tetratricopeptide repeat domain"/>
    <property type="match status" value="1"/>
</dbReference>
<evidence type="ECO:0008006" key="6">
    <source>
        <dbReference type="Google" id="ProtNLM"/>
    </source>
</evidence>
<keyword evidence="3" id="KW-0472">Membrane</keyword>
<evidence type="ECO:0000313" key="5">
    <source>
        <dbReference type="Proteomes" id="UP000289738"/>
    </source>
</evidence>
<accession>A0A445BFB5</accession>
<dbReference type="SUPFAM" id="SSF81665">
    <property type="entry name" value="Calcium ATPase, transmembrane domain M"/>
    <property type="match status" value="1"/>
</dbReference>
<keyword evidence="3" id="KW-0812">Transmembrane</keyword>
<dbReference type="InterPro" id="IPR011990">
    <property type="entry name" value="TPR-like_helical_dom_sf"/>
</dbReference>
<feature type="transmembrane region" description="Helical" evidence="3">
    <location>
        <begin position="199"/>
        <end position="218"/>
    </location>
</feature>
<dbReference type="Proteomes" id="UP000289738">
    <property type="component" value="Chromosome A09"/>
</dbReference>
<comment type="caution">
    <text evidence="4">The sequence shown here is derived from an EMBL/GenBank/DDBJ whole genome shotgun (WGS) entry which is preliminary data.</text>
</comment>
<dbReference type="GO" id="GO:0005886">
    <property type="term" value="C:plasma membrane"/>
    <property type="evidence" value="ECO:0007669"/>
    <property type="project" value="TreeGrafter"/>
</dbReference>
<dbReference type="InterPro" id="IPR023298">
    <property type="entry name" value="ATPase_P-typ_TM_dom_sf"/>
</dbReference>
<dbReference type="PANTHER" id="PTHR24093:SF369">
    <property type="entry name" value="CALCIUM-TRANSPORTING ATPASE"/>
    <property type="match status" value="1"/>
</dbReference>
<proteinExistence type="predicted"/>
<keyword evidence="5" id="KW-1185">Reference proteome</keyword>
<dbReference type="AlphaFoldDB" id="A0A445BFB5"/>
<sequence length="238" mass="26502">MPFVTAEDQKTAMAKTSKACAFLKRCPSLTLSSMLEEIAAILPGHEFASILLSNMAYADDDDSLVEAESVPKIHFFNARFKEQIGDVLAARAAYIQQTGKESDSDFVQNVISRANMEKHLGNMESACGIYKEAIEMVVAEENLQHALPNLYVHFSHLKYMMFVWDACKDLTLIILMVAAAASLVLGIKSEGIKEGWYDGRSIAFAVILVIVVTATSDYKQSLQFRDLNEEKRNIHLEV</sequence>
<keyword evidence="3" id="KW-1133">Transmembrane helix</keyword>
<dbReference type="GO" id="GO:0005388">
    <property type="term" value="F:P-type calcium transporter activity"/>
    <property type="evidence" value="ECO:0007669"/>
    <property type="project" value="TreeGrafter"/>
</dbReference>
<dbReference type="EMBL" id="SDMP01000009">
    <property type="protein sequence ID" value="RYR37382.1"/>
    <property type="molecule type" value="Genomic_DNA"/>
</dbReference>
<dbReference type="PANTHER" id="PTHR24093">
    <property type="entry name" value="CATION TRANSPORTING ATPASE"/>
    <property type="match status" value="1"/>
</dbReference>
<dbReference type="FunFam" id="1.20.1110.10:FF:000036">
    <property type="entry name" value="Calcium-transporting ATPase"/>
    <property type="match status" value="1"/>
</dbReference>
<keyword evidence="2" id="KW-0460">Magnesium</keyword>
<name>A0A445BFB5_ARAHY</name>
<evidence type="ECO:0000256" key="1">
    <source>
        <dbReference type="ARBA" id="ARBA00004127"/>
    </source>
</evidence>
<dbReference type="SUPFAM" id="SSF48452">
    <property type="entry name" value="TPR-like"/>
    <property type="match status" value="1"/>
</dbReference>
<protein>
    <recommendedName>
        <fullName evidence="6">Cation-transporting P-type ATPase N-terminal domain-containing protein</fullName>
    </recommendedName>
</protein>